<dbReference type="STRING" id="3880.G7JRE6"/>
<evidence type="ECO:0000313" key="4">
    <source>
        <dbReference type="Proteomes" id="UP000002051"/>
    </source>
</evidence>
<gene>
    <name evidence="2" type="ordered locus">MTR_4g035630</name>
</gene>
<accession>G7JRE6</accession>
<sequence length="342" mass="38733">MSTAPTTTAPPPPFILPWPCLLNEDVPKPKTPPTVLPQPCMKGDRLAIEIPEDEYIAGFDECKFNLHGRIIWPKGSNPVTVDSLRNRLSMLWKSIGKWGITSIGKGYYEFTFSSLEDMKRVRTVGSWSLNPGILKLFAWSRDFSPNTQQQTTTQVWLRIYGLSQEYWRKKILFAITSSVGTPICTDAITSKPRIERSFGHFARVLVDIDLSQELRYRVLVERKGHSIDICKRLKDNKGKQTMAQPVKPRQEFVPKTKAAEVNQVATRSERSKEDVDLENEINDELAQDEIVPIVHDVDQNIEKEGNESAAFVAVEDNSTDGSEFVEATQQNFEDDSVTPTFV</sequence>
<dbReference type="HOGENOM" id="CLU_812262_0_0_1"/>
<reference evidence="3" key="3">
    <citation type="submission" date="2015-04" db="UniProtKB">
        <authorList>
            <consortium name="EnsemblPlants"/>
        </authorList>
    </citation>
    <scope>IDENTIFICATION</scope>
    <source>
        <strain evidence="3">cv. Jemalong A17</strain>
    </source>
</reference>
<feature type="domain" description="DUF4283" evidence="1">
    <location>
        <begin position="79"/>
        <end position="146"/>
    </location>
</feature>
<reference evidence="2 4" key="2">
    <citation type="journal article" date="2014" name="BMC Genomics">
        <title>An improved genome release (version Mt4.0) for the model legume Medicago truncatula.</title>
        <authorList>
            <person name="Tang H."/>
            <person name="Krishnakumar V."/>
            <person name="Bidwell S."/>
            <person name="Rosen B."/>
            <person name="Chan A."/>
            <person name="Zhou S."/>
            <person name="Gentzbittel L."/>
            <person name="Childs K.L."/>
            <person name="Yandell M."/>
            <person name="Gundlach H."/>
            <person name="Mayer K.F."/>
            <person name="Schwartz D.C."/>
            <person name="Town C.D."/>
        </authorList>
    </citation>
    <scope>GENOME REANNOTATION</scope>
    <source>
        <strain evidence="3 4">cv. Jemalong A17</strain>
    </source>
</reference>
<dbReference type="PaxDb" id="3880-AES87865"/>
<keyword evidence="4" id="KW-1185">Reference proteome</keyword>
<dbReference type="PANTHER" id="PTHR31286:SF176">
    <property type="entry name" value="DUF4283 DOMAIN PROTEIN"/>
    <property type="match status" value="1"/>
</dbReference>
<evidence type="ECO:0000259" key="1">
    <source>
        <dbReference type="Pfam" id="PF14111"/>
    </source>
</evidence>
<dbReference type="InterPro" id="IPR025558">
    <property type="entry name" value="DUF4283"/>
</dbReference>
<protein>
    <submittedName>
        <fullName evidence="2">DUF4283 domain protein</fullName>
    </submittedName>
</protein>
<evidence type="ECO:0000313" key="2">
    <source>
        <dbReference type="EMBL" id="AES87865.2"/>
    </source>
</evidence>
<dbReference type="eggNOG" id="KOG1075">
    <property type="taxonomic scope" value="Eukaryota"/>
</dbReference>
<accession>A0A0C3WV47</accession>
<evidence type="ECO:0000313" key="3">
    <source>
        <dbReference type="EnsemblPlants" id="AES87865"/>
    </source>
</evidence>
<dbReference type="InterPro" id="IPR040256">
    <property type="entry name" value="At4g02000-like"/>
</dbReference>
<proteinExistence type="predicted"/>
<dbReference type="AlphaFoldDB" id="G7JRE6"/>
<dbReference type="EnsemblPlants" id="AES87865">
    <property type="protein sequence ID" value="AES87865"/>
    <property type="gene ID" value="MTR_4g035630"/>
</dbReference>
<name>G7JRE6_MEDTR</name>
<dbReference type="PANTHER" id="PTHR31286">
    <property type="entry name" value="GLYCINE-RICH CELL WALL STRUCTURAL PROTEIN 1.8-LIKE"/>
    <property type="match status" value="1"/>
</dbReference>
<dbReference type="EMBL" id="CM001220">
    <property type="protein sequence ID" value="AES87865.2"/>
    <property type="molecule type" value="Genomic_DNA"/>
</dbReference>
<organism evidence="2 4">
    <name type="scientific">Medicago truncatula</name>
    <name type="common">Barrel medic</name>
    <name type="synonym">Medicago tribuloides</name>
    <dbReference type="NCBI Taxonomy" id="3880"/>
    <lineage>
        <taxon>Eukaryota</taxon>
        <taxon>Viridiplantae</taxon>
        <taxon>Streptophyta</taxon>
        <taxon>Embryophyta</taxon>
        <taxon>Tracheophyta</taxon>
        <taxon>Spermatophyta</taxon>
        <taxon>Magnoliopsida</taxon>
        <taxon>eudicotyledons</taxon>
        <taxon>Gunneridae</taxon>
        <taxon>Pentapetalae</taxon>
        <taxon>rosids</taxon>
        <taxon>fabids</taxon>
        <taxon>Fabales</taxon>
        <taxon>Fabaceae</taxon>
        <taxon>Papilionoideae</taxon>
        <taxon>50 kb inversion clade</taxon>
        <taxon>NPAAA clade</taxon>
        <taxon>Hologalegina</taxon>
        <taxon>IRL clade</taxon>
        <taxon>Trifolieae</taxon>
        <taxon>Medicago</taxon>
    </lineage>
</organism>
<dbReference type="Pfam" id="PF14111">
    <property type="entry name" value="DUF4283"/>
    <property type="match status" value="1"/>
</dbReference>
<dbReference type="Proteomes" id="UP000002051">
    <property type="component" value="Chromosome 4"/>
</dbReference>
<reference evidence="2 4" key="1">
    <citation type="journal article" date="2011" name="Nature">
        <title>The Medicago genome provides insight into the evolution of rhizobial symbioses.</title>
        <authorList>
            <person name="Young N.D."/>
            <person name="Debelle F."/>
            <person name="Oldroyd G.E."/>
            <person name="Geurts R."/>
            <person name="Cannon S.B."/>
            <person name="Udvardi M.K."/>
            <person name="Benedito V.A."/>
            <person name="Mayer K.F."/>
            <person name="Gouzy J."/>
            <person name="Schoof H."/>
            <person name="Van de Peer Y."/>
            <person name="Proost S."/>
            <person name="Cook D.R."/>
            <person name="Meyers B.C."/>
            <person name="Spannagl M."/>
            <person name="Cheung F."/>
            <person name="De Mita S."/>
            <person name="Krishnakumar V."/>
            <person name="Gundlach H."/>
            <person name="Zhou S."/>
            <person name="Mudge J."/>
            <person name="Bharti A.K."/>
            <person name="Murray J.D."/>
            <person name="Naoumkina M.A."/>
            <person name="Rosen B."/>
            <person name="Silverstein K.A."/>
            <person name="Tang H."/>
            <person name="Rombauts S."/>
            <person name="Zhao P.X."/>
            <person name="Zhou P."/>
            <person name="Barbe V."/>
            <person name="Bardou P."/>
            <person name="Bechner M."/>
            <person name="Bellec A."/>
            <person name="Berger A."/>
            <person name="Berges H."/>
            <person name="Bidwell S."/>
            <person name="Bisseling T."/>
            <person name="Choisne N."/>
            <person name="Couloux A."/>
            <person name="Denny R."/>
            <person name="Deshpande S."/>
            <person name="Dai X."/>
            <person name="Doyle J.J."/>
            <person name="Dudez A.M."/>
            <person name="Farmer A.D."/>
            <person name="Fouteau S."/>
            <person name="Franken C."/>
            <person name="Gibelin C."/>
            <person name="Gish J."/>
            <person name="Goldstein S."/>
            <person name="Gonzalez A.J."/>
            <person name="Green P.J."/>
            <person name="Hallab A."/>
            <person name="Hartog M."/>
            <person name="Hua A."/>
            <person name="Humphray S.J."/>
            <person name="Jeong D.H."/>
            <person name="Jing Y."/>
            <person name="Jocker A."/>
            <person name="Kenton S.M."/>
            <person name="Kim D.J."/>
            <person name="Klee K."/>
            <person name="Lai H."/>
            <person name="Lang C."/>
            <person name="Lin S."/>
            <person name="Macmil S.L."/>
            <person name="Magdelenat G."/>
            <person name="Matthews L."/>
            <person name="McCorrison J."/>
            <person name="Monaghan E.L."/>
            <person name="Mun J.H."/>
            <person name="Najar F.Z."/>
            <person name="Nicholson C."/>
            <person name="Noirot C."/>
            <person name="O'Bleness M."/>
            <person name="Paule C.R."/>
            <person name="Poulain J."/>
            <person name="Prion F."/>
            <person name="Qin B."/>
            <person name="Qu C."/>
            <person name="Retzel E.F."/>
            <person name="Riddle C."/>
            <person name="Sallet E."/>
            <person name="Samain S."/>
            <person name="Samson N."/>
            <person name="Sanders I."/>
            <person name="Saurat O."/>
            <person name="Scarpelli C."/>
            <person name="Schiex T."/>
            <person name="Segurens B."/>
            <person name="Severin A.J."/>
            <person name="Sherrier D.J."/>
            <person name="Shi R."/>
            <person name="Sims S."/>
            <person name="Singer S.R."/>
            <person name="Sinharoy S."/>
            <person name="Sterck L."/>
            <person name="Viollet A."/>
            <person name="Wang B.B."/>
            <person name="Wang K."/>
            <person name="Wang M."/>
            <person name="Wang X."/>
            <person name="Warfsmann J."/>
            <person name="Weissenbach J."/>
            <person name="White D.D."/>
            <person name="White J.D."/>
            <person name="Wiley G.B."/>
            <person name="Wincker P."/>
            <person name="Xing Y."/>
            <person name="Yang L."/>
            <person name="Yao Z."/>
            <person name="Ying F."/>
            <person name="Zhai J."/>
            <person name="Zhou L."/>
            <person name="Zuber A."/>
            <person name="Denarie J."/>
            <person name="Dixon R.A."/>
            <person name="May G.D."/>
            <person name="Schwartz D.C."/>
            <person name="Rogers J."/>
            <person name="Quetier F."/>
            <person name="Town C.D."/>
            <person name="Roe B.A."/>
        </authorList>
    </citation>
    <scope>NUCLEOTIDE SEQUENCE [LARGE SCALE GENOMIC DNA]</scope>
    <source>
        <strain evidence="2">A17</strain>
        <strain evidence="3 4">cv. Jemalong A17</strain>
    </source>
</reference>